<protein>
    <submittedName>
        <fullName evidence="1">Uncharacterized protein</fullName>
    </submittedName>
</protein>
<dbReference type="Proteomes" id="UP000740830">
    <property type="component" value="Unassembled WGS sequence"/>
</dbReference>
<dbReference type="RefSeq" id="WP_185161777.1">
    <property type="nucleotide sequence ID" value="NZ_JACKWX010000001.1"/>
</dbReference>
<evidence type="ECO:0000313" key="1">
    <source>
        <dbReference type="EMBL" id="MBU3218657.1"/>
    </source>
</evidence>
<gene>
    <name evidence="1" type="ORF">KPL27_00850</name>
</gene>
<organism evidence="1 2">
    <name type="scientific">Clostridium algidicarnis</name>
    <dbReference type="NCBI Taxonomy" id="37659"/>
    <lineage>
        <taxon>Bacteria</taxon>
        <taxon>Bacillati</taxon>
        <taxon>Bacillota</taxon>
        <taxon>Clostridia</taxon>
        <taxon>Eubacteriales</taxon>
        <taxon>Clostridiaceae</taxon>
        <taxon>Clostridium</taxon>
    </lineage>
</organism>
<name>A0ABS6BZJ3_9CLOT</name>
<reference evidence="1 2" key="1">
    <citation type="submission" date="2021-06" db="EMBL/GenBank/DDBJ databases">
        <title>Clostridia strains as spoilage organisms.</title>
        <authorList>
            <person name="Wambui J."/>
            <person name="Stephan R."/>
            <person name="Stevens M.J.A."/>
        </authorList>
    </citation>
    <scope>NUCLEOTIDE SEQUENCE [LARGE SCALE GENOMIC DNA]</scope>
    <source>
        <strain evidence="1 2">CM013</strain>
    </source>
</reference>
<sequence length="48" mass="5589">MKKTSCLKKCNSLRYNIYFAEGNDIQSTYYAAVSGIFRRNMLKNLIGY</sequence>
<evidence type="ECO:0000313" key="2">
    <source>
        <dbReference type="Proteomes" id="UP000740830"/>
    </source>
</evidence>
<comment type="caution">
    <text evidence="1">The sequence shown here is derived from an EMBL/GenBank/DDBJ whole genome shotgun (WGS) entry which is preliminary data.</text>
</comment>
<proteinExistence type="predicted"/>
<accession>A0ABS6BZJ3</accession>
<keyword evidence="2" id="KW-1185">Reference proteome</keyword>
<dbReference type="EMBL" id="JAHLDG010000001">
    <property type="protein sequence ID" value="MBU3218657.1"/>
    <property type="molecule type" value="Genomic_DNA"/>
</dbReference>